<evidence type="ECO:0000313" key="5">
    <source>
        <dbReference type="Proteomes" id="UP000051494"/>
    </source>
</evidence>
<name>A0A0Q9YRS8_9GAMM</name>
<feature type="compositionally biased region" description="Basic and acidic residues" evidence="1">
    <location>
        <begin position="79"/>
        <end position="89"/>
    </location>
</feature>
<gene>
    <name evidence="4" type="ORF">CC99x_001805</name>
    <name evidence="3" type="ORF">CC99x_00649</name>
</gene>
<accession>A0A0Q9YRS8</accession>
<evidence type="ECO:0000256" key="2">
    <source>
        <dbReference type="SAM" id="SignalP"/>
    </source>
</evidence>
<dbReference type="EMBL" id="LKHV02000001">
    <property type="protein sequence ID" value="MCS5707633.1"/>
    <property type="molecule type" value="Genomic_DNA"/>
</dbReference>
<proteinExistence type="predicted"/>
<reference evidence="4" key="3">
    <citation type="submission" date="2021-06" db="EMBL/GenBank/DDBJ databases">
        <title>Genomic Description and Analysis of Intracellular Bacteria, Candidatus Berkiella cookevillensis and Candidatus Berkiella aquae.</title>
        <authorList>
            <person name="Kidane D.T."/>
            <person name="Mehari Y.T."/>
            <person name="Rice F.C."/>
            <person name="Arivett B.A."/>
            <person name="Farone A.L."/>
            <person name="Berk S.G."/>
            <person name="Farone M.B."/>
        </authorList>
    </citation>
    <scope>NUCLEOTIDE SEQUENCE</scope>
    <source>
        <strain evidence="4">CC99</strain>
    </source>
</reference>
<reference evidence="4" key="2">
    <citation type="journal article" date="2016" name="Genome Announc.">
        <title>Draft Genome Sequences of Two Novel Amoeba-Resistant Intranuclear Bacteria, 'Candidatus Berkiella cookevillensis' and 'Candidatus Berkiella aquae'.</title>
        <authorList>
            <person name="Mehari Y.T."/>
            <person name="Arivett B.A."/>
            <person name="Farone A.L."/>
            <person name="Gunderson J.H."/>
            <person name="Farone M.B."/>
        </authorList>
    </citation>
    <scope>NUCLEOTIDE SEQUENCE</scope>
    <source>
        <strain evidence="4">CC99</strain>
    </source>
</reference>
<dbReference type="RefSeq" id="WP_057623601.1">
    <property type="nucleotide sequence ID" value="NZ_LKHV02000001.1"/>
</dbReference>
<organism evidence="3">
    <name type="scientific">Candidatus Berkiella cookevillensis</name>
    <dbReference type="NCBI Taxonomy" id="437022"/>
    <lineage>
        <taxon>Bacteria</taxon>
        <taxon>Pseudomonadati</taxon>
        <taxon>Pseudomonadota</taxon>
        <taxon>Gammaproteobacteria</taxon>
        <taxon>Candidatus Berkiellales</taxon>
        <taxon>Candidatus Berkiellaceae</taxon>
        <taxon>Candidatus Berkiella</taxon>
    </lineage>
</organism>
<evidence type="ECO:0000313" key="4">
    <source>
        <dbReference type="EMBL" id="MCS5707633.1"/>
    </source>
</evidence>
<protein>
    <submittedName>
        <fullName evidence="3">Uncharacterized protein</fullName>
    </submittedName>
</protein>
<feature type="compositionally biased region" description="Gly residues" evidence="1">
    <location>
        <begin position="26"/>
        <end position="37"/>
    </location>
</feature>
<feature type="chain" id="PRO_5043129782" evidence="2">
    <location>
        <begin position="25"/>
        <end position="89"/>
    </location>
</feature>
<feature type="compositionally biased region" description="Polar residues" evidence="1">
    <location>
        <begin position="55"/>
        <end position="65"/>
    </location>
</feature>
<keyword evidence="5" id="KW-1185">Reference proteome</keyword>
<reference evidence="3" key="1">
    <citation type="submission" date="2015-09" db="EMBL/GenBank/DDBJ databases">
        <title>Draft Genome Sequences of Two Novel Amoeba-resistant Intranuclear Bacteria, Candidatus Berkiella cookevillensis and Candidatus Berkiella aquae.</title>
        <authorList>
            <person name="Mehari Y.T."/>
            <person name="Arivett B.A."/>
            <person name="Farone A.L."/>
            <person name="Gunderson J.H."/>
            <person name="Farone M.B."/>
        </authorList>
    </citation>
    <scope>NUCLEOTIDE SEQUENCE [LARGE SCALE GENOMIC DNA]</scope>
    <source>
        <strain evidence="3">CC99</strain>
    </source>
</reference>
<dbReference type="AlphaFoldDB" id="A0A0Q9YRS8"/>
<comment type="caution">
    <text evidence="3">The sequence shown here is derived from an EMBL/GenBank/DDBJ whole genome shotgun (WGS) entry which is preliminary data.</text>
</comment>
<feature type="region of interest" description="Disordered" evidence="1">
    <location>
        <begin position="23"/>
        <end position="89"/>
    </location>
</feature>
<sequence length="89" mass="8910">MLTKNLLLSLIFSLGLGLVTAAHAGSEGGGADGGGSGDSSSGSEGGDNNDVKRGSSISPQNSRQGQIREGDPPASHPAVRAEKFMGDRD</sequence>
<keyword evidence="2" id="KW-0732">Signal</keyword>
<evidence type="ECO:0000256" key="1">
    <source>
        <dbReference type="SAM" id="MobiDB-lite"/>
    </source>
</evidence>
<dbReference type="Proteomes" id="UP000051494">
    <property type="component" value="Unassembled WGS sequence"/>
</dbReference>
<dbReference type="EMBL" id="LKHV01000002">
    <property type="protein sequence ID" value="KRG19636.1"/>
    <property type="molecule type" value="Genomic_DNA"/>
</dbReference>
<evidence type="ECO:0000313" key="3">
    <source>
        <dbReference type="EMBL" id="KRG19636.1"/>
    </source>
</evidence>
<feature type="signal peptide" evidence="2">
    <location>
        <begin position="1"/>
        <end position="24"/>
    </location>
</feature>